<keyword evidence="6" id="KW-1185">Reference proteome</keyword>
<dbReference type="AlphaFoldDB" id="A0A2S9JAE0"/>
<dbReference type="EMBL" id="PVBT01000010">
    <property type="protein sequence ID" value="PRD49740.1"/>
    <property type="molecule type" value="Genomic_DNA"/>
</dbReference>
<feature type="compositionally biased region" description="Basic and acidic residues" evidence="2">
    <location>
        <begin position="101"/>
        <end position="111"/>
    </location>
</feature>
<dbReference type="GO" id="GO:0009279">
    <property type="term" value="C:cell outer membrane"/>
    <property type="evidence" value="ECO:0007669"/>
    <property type="project" value="TreeGrafter"/>
</dbReference>
<evidence type="ECO:0000313" key="6">
    <source>
        <dbReference type="Proteomes" id="UP000238563"/>
    </source>
</evidence>
<name>A0A2S9JAE0_9HYPH</name>
<dbReference type="Pfam" id="PF03968">
    <property type="entry name" value="LptD_N"/>
    <property type="match status" value="1"/>
</dbReference>
<dbReference type="GO" id="GO:0017089">
    <property type="term" value="F:glycolipid transfer activity"/>
    <property type="evidence" value="ECO:0007669"/>
    <property type="project" value="TreeGrafter"/>
</dbReference>
<sequence length="211" mass="21866">MSRGTRLISISTVALGIWASSMIGPVAAQDASKAGALNNGMKLSSDQPIQIDSDRLDVHNDVGTATFTGNVTVTQGTTLMKAGSMIVYYVKKPEKTDAEKAADKAAAKTEAKSAGPAGAGAQDIDHIEVNDKVYVKSEDQVATGDHGTFDMKTQVLVLTGSKVVLSQGDNVGVGCKLTVQMKSGQAQLESCKNGQTGRVSIVVAPKSAPKN</sequence>
<dbReference type="Proteomes" id="UP000238563">
    <property type="component" value="Unassembled WGS sequence"/>
</dbReference>
<evidence type="ECO:0000256" key="3">
    <source>
        <dbReference type="SAM" id="SignalP"/>
    </source>
</evidence>
<dbReference type="InterPro" id="IPR052037">
    <property type="entry name" value="LPS_export_LptA"/>
</dbReference>
<organism evidence="5 6">
    <name type="scientific">Phyllobacterium myrsinacearum</name>
    <dbReference type="NCBI Taxonomy" id="28101"/>
    <lineage>
        <taxon>Bacteria</taxon>
        <taxon>Pseudomonadati</taxon>
        <taxon>Pseudomonadota</taxon>
        <taxon>Alphaproteobacteria</taxon>
        <taxon>Hyphomicrobiales</taxon>
        <taxon>Phyllobacteriaceae</taxon>
        <taxon>Phyllobacterium</taxon>
    </lineage>
</organism>
<dbReference type="InterPro" id="IPR005653">
    <property type="entry name" value="OstA-like_N"/>
</dbReference>
<reference evidence="5 6" key="1">
    <citation type="submission" date="2018-02" db="EMBL/GenBank/DDBJ databases">
        <title>The draft genome of Phyllobacterium myrsinacearum DSM5892.</title>
        <authorList>
            <person name="Li L."/>
            <person name="Liu L."/>
            <person name="Zhang X."/>
            <person name="Wang T."/>
        </authorList>
    </citation>
    <scope>NUCLEOTIDE SEQUENCE [LARGE SCALE GENOMIC DNA]</scope>
    <source>
        <strain evidence="5 6">DSM 5892</strain>
    </source>
</reference>
<proteinExistence type="predicted"/>
<evidence type="ECO:0000256" key="2">
    <source>
        <dbReference type="SAM" id="MobiDB-lite"/>
    </source>
</evidence>
<dbReference type="PANTHER" id="PTHR36504">
    <property type="entry name" value="LIPOPOLYSACCHARIDE EXPORT SYSTEM PROTEIN LPTA"/>
    <property type="match status" value="1"/>
</dbReference>
<gene>
    <name evidence="5" type="ORF">C5750_25305</name>
</gene>
<dbReference type="GO" id="GO:0030288">
    <property type="term" value="C:outer membrane-bounded periplasmic space"/>
    <property type="evidence" value="ECO:0007669"/>
    <property type="project" value="TreeGrafter"/>
</dbReference>
<dbReference type="GO" id="GO:0015920">
    <property type="term" value="P:lipopolysaccharide transport"/>
    <property type="evidence" value="ECO:0007669"/>
    <property type="project" value="TreeGrafter"/>
</dbReference>
<comment type="caution">
    <text evidence="5">The sequence shown here is derived from an EMBL/GenBank/DDBJ whole genome shotgun (WGS) entry which is preliminary data.</text>
</comment>
<feature type="signal peptide" evidence="3">
    <location>
        <begin position="1"/>
        <end position="28"/>
    </location>
</feature>
<evidence type="ECO:0000256" key="1">
    <source>
        <dbReference type="ARBA" id="ARBA00022729"/>
    </source>
</evidence>
<evidence type="ECO:0000313" key="5">
    <source>
        <dbReference type="EMBL" id="PRD49740.1"/>
    </source>
</evidence>
<evidence type="ECO:0000259" key="4">
    <source>
        <dbReference type="Pfam" id="PF03968"/>
    </source>
</evidence>
<dbReference type="OrthoDB" id="9811926at2"/>
<feature type="domain" description="Organic solvent tolerance-like N-terminal" evidence="4">
    <location>
        <begin position="50"/>
        <end position="184"/>
    </location>
</feature>
<feature type="region of interest" description="Disordered" evidence="2">
    <location>
        <begin position="101"/>
        <end position="120"/>
    </location>
</feature>
<dbReference type="Gene3D" id="2.60.450.10">
    <property type="entry name" value="Lipopolysaccharide (LPS) transport protein A like domain"/>
    <property type="match status" value="1"/>
</dbReference>
<accession>A0A2S9JAE0</accession>
<dbReference type="PANTHER" id="PTHR36504:SF1">
    <property type="entry name" value="LIPOPOLYSACCHARIDE EXPORT SYSTEM PROTEIN LPTA"/>
    <property type="match status" value="1"/>
</dbReference>
<keyword evidence="1 3" id="KW-0732">Signal</keyword>
<protein>
    <submittedName>
        <fullName evidence="5">LPS ABC transporter substrate-binding protein LptA</fullName>
    </submittedName>
</protein>
<dbReference type="RefSeq" id="WP_105738041.1">
    <property type="nucleotide sequence ID" value="NZ_PVBT01000010.1"/>
</dbReference>
<feature type="chain" id="PRO_5015436665" evidence="3">
    <location>
        <begin position="29"/>
        <end position="211"/>
    </location>
</feature>